<proteinExistence type="predicted"/>
<organism evidence="2 3">
    <name type="scientific">Paramarasmius palmivorus</name>
    <dbReference type="NCBI Taxonomy" id="297713"/>
    <lineage>
        <taxon>Eukaryota</taxon>
        <taxon>Fungi</taxon>
        <taxon>Dikarya</taxon>
        <taxon>Basidiomycota</taxon>
        <taxon>Agaricomycotina</taxon>
        <taxon>Agaricomycetes</taxon>
        <taxon>Agaricomycetidae</taxon>
        <taxon>Agaricales</taxon>
        <taxon>Marasmiineae</taxon>
        <taxon>Marasmiaceae</taxon>
        <taxon>Paramarasmius</taxon>
    </lineage>
</organism>
<reference evidence="2 3" key="1">
    <citation type="submission" date="2024-01" db="EMBL/GenBank/DDBJ databases">
        <title>A draft genome for a cacao thread blight-causing isolate of Paramarasmius palmivorus.</title>
        <authorList>
            <person name="Baruah I.K."/>
            <person name="Bukari Y."/>
            <person name="Amoako-Attah I."/>
            <person name="Meinhardt L.W."/>
            <person name="Bailey B.A."/>
            <person name="Cohen S.P."/>
        </authorList>
    </citation>
    <scope>NUCLEOTIDE SEQUENCE [LARGE SCALE GENOMIC DNA]</scope>
    <source>
        <strain evidence="2 3">GH-12</strain>
    </source>
</reference>
<name>A0AAW0AYR6_9AGAR</name>
<evidence type="ECO:0000313" key="2">
    <source>
        <dbReference type="EMBL" id="KAK7018732.1"/>
    </source>
</evidence>
<comment type="caution">
    <text evidence="2">The sequence shown here is derived from an EMBL/GenBank/DDBJ whole genome shotgun (WGS) entry which is preliminary data.</text>
</comment>
<protein>
    <submittedName>
        <fullName evidence="2">Uncharacterized protein</fullName>
    </submittedName>
</protein>
<evidence type="ECO:0000313" key="3">
    <source>
        <dbReference type="Proteomes" id="UP001383192"/>
    </source>
</evidence>
<dbReference type="AlphaFoldDB" id="A0AAW0AYR6"/>
<feature type="compositionally biased region" description="Polar residues" evidence="1">
    <location>
        <begin position="454"/>
        <end position="464"/>
    </location>
</feature>
<keyword evidence="3" id="KW-1185">Reference proteome</keyword>
<accession>A0AAW0AYR6</accession>
<evidence type="ECO:0000256" key="1">
    <source>
        <dbReference type="SAM" id="MobiDB-lite"/>
    </source>
</evidence>
<feature type="region of interest" description="Disordered" evidence="1">
    <location>
        <begin position="404"/>
        <end position="470"/>
    </location>
</feature>
<sequence>MSSEHLLTCEPLVGERVPVSTPQEMDFDVQPAELEPAHAALLTKMPWFTNVLAPSCTDSDVLPQGLKSMEESLLNTYRDACSKQTFRDVVGNRITLSPNQKSADPFVAVVFAFSFSRIWSNWVEKGPEWGKGGAAFEFWGTYLHSEGCTLAGPGLGQGWARVIEEIYVAFSTSEAVRNPVHSFGDSDRPSSRQLVLAALHRLDGLTQGNGTLAVVKALCNLEATAFFMNYMLRGHHDFPPQWRILVSELKSAAAREGFACNVAANLPPMTRLRQPLFMALAISPLVLLADISATSANLTRLHMLRAWYHYGSQRPQTLQKVEVALWKRLFAMARGEMTASEALGSFLSESLPLLPLAAREQRFFDPALGCVACMPVGLSYEVAGVPKEFIDATLAAHLRRSSSRSSCLGDATNPSDSVSEGELTNIASASSSDNRGRDGPRAISDEAAIDSPLTPVSTSGSESFPSARVGGQPVSPLSSCSAAPSSPLETNGWLLPLATALTSRALAGREKQVKRSKRLQPVLRQVSLFPAVQAYSRRMRARGQAFLFALTSISGIPASNVSSLGLAQDLEQYARLNLLVDRSNLYQRESGHSELFVKMTSDGDVVDTGAVSVAVRGSAIRHLIWLDSTECARFDEHSGLGRMLSAGFICVRGPDRARRSFERDELSSVGPCFLPRTAVDLSISDLEENPSEKFVSASFADFSVQLDNALSGKTMIFLDVPCTDEPSGTESLYTSLFSEVYASELPGCRSNCGELDRKTFVSRVVASAHALLEYNSSPAGLNTELAVESGAVVVFLGARREDFSFLAEVESFKPRSAWCFALAPDAMGLLLLPGDKWFVFLSVLHSLPLSFEAEPPILSLPLRPRFFDPGVFTVALRWTTATGQYCTTSFARPLTWIVNYSFRLFGRADAKALHSMHLPELTSVDGLLQLFSLLALVELGPVLVHGRYVDDERWKEVDKLYGSHRGLRQEVISALDSLLVLTNTADGESLTIGMMWESFFVQQCVTVVAVSRTVDHPHASAIAIESALFHDLRRRNLPVARAVDRILQGGSHVMGKSGDYVLLYEDCMSLVWRFRSDLLASYSVSISQWGRSREATNVGVFECPRPVRKRTLVEEELVAISRGEKRVRR</sequence>
<gene>
    <name evidence="2" type="ORF">VNI00_018292</name>
</gene>
<feature type="compositionally biased region" description="Basic and acidic residues" evidence="1">
    <location>
        <begin position="434"/>
        <end position="444"/>
    </location>
</feature>
<dbReference type="Proteomes" id="UP001383192">
    <property type="component" value="Unassembled WGS sequence"/>
</dbReference>
<dbReference type="EMBL" id="JAYKXP010000222">
    <property type="protein sequence ID" value="KAK7018732.1"/>
    <property type="molecule type" value="Genomic_DNA"/>
</dbReference>